<dbReference type="EC" id="3.5.1.1" evidence="1"/>
<feature type="domain" description="Asparaginase/glutaminase C-terminal" evidence="4">
    <location>
        <begin position="37"/>
        <end position="140"/>
    </location>
</feature>
<dbReference type="GO" id="GO:0009066">
    <property type="term" value="P:aspartate family amino acid metabolic process"/>
    <property type="evidence" value="ECO:0007669"/>
    <property type="project" value="UniProtKB-ARBA"/>
</dbReference>
<evidence type="ECO:0000256" key="3">
    <source>
        <dbReference type="PROSITE-ProRule" id="PRU00023"/>
    </source>
</evidence>
<dbReference type="PIRSF" id="PIRSF001220">
    <property type="entry name" value="L-ASNase_gatD"/>
    <property type="match status" value="1"/>
</dbReference>
<dbReference type="GO" id="GO:0004067">
    <property type="term" value="F:asparaginase activity"/>
    <property type="evidence" value="ECO:0007669"/>
    <property type="project" value="UniProtKB-UniRule"/>
</dbReference>
<dbReference type="KEGG" id="dci:103516092"/>
<dbReference type="InterPro" id="IPR036152">
    <property type="entry name" value="Asp/glu_Ase-like_sf"/>
</dbReference>
<keyword evidence="2" id="KW-0378">Hydrolase</keyword>
<dbReference type="RefSeq" id="XP_026684391.1">
    <property type="nucleotide sequence ID" value="XM_026828590.1"/>
</dbReference>
<proteinExistence type="predicted"/>
<dbReference type="PANTHER" id="PTHR11707">
    <property type="entry name" value="L-ASPARAGINASE"/>
    <property type="match status" value="1"/>
</dbReference>
<keyword evidence="5" id="KW-1185">Reference proteome</keyword>
<dbReference type="Pfam" id="PF17763">
    <property type="entry name" value="Asparaginase_C"/>
    <property type="match status" value="1"/>
</dbReference>
<dbReference type="STRING" id="121845.A0A3Q0J7G4"/>
<dbReference type="InterPro" id="IPR006034">
    <property type="entry name" value="Asparaginase/glutaminase-like"/>
</dbReference>
<dbReference type="InterPro" id="IPR002110">
    <property type="entry name" value="Ankyrin_rpt"/>
</dbReference>
<feature type="repeat" description="ANK" evidence="3">
    <location>
        <begin position="329"/>
        <end position="361"/>
    </location>
</feature>
<dbReference type="PROSITE" id="PS51732">
    <property type="entry name" value="ASN_GLN_ASE_3"/>
    <property type="match status" value="1"/>
</dbReference>
<keyword evidence="3" id="KW-0040">ANK repeat</keyword>
<organism evidence="5 6">
    <name type="scientific">Diaphorina citri</name>
    <name type="common">Asian citrus psyllid</name>
    <dbReference type="NCBI Taxonomy" id="121845"/>
    <lineage>
        <taxon>Eukaryota</taxon>
        <taxon>Metazoa</taxon>
        <taxon>Ecdysozoa</taxon>
        <taxon>Arthropoda</taxon>
        <taxon>Hexapoda</taxon>
        <taxon>Insecta</taxon>
        <taxon>Pterygota</taxon>
        <taxon>Neoptera</taxon>
        <taxon>Paraneoptera</taxon>
        <taxon>Hemiptera</taxon>
        <taxon>Sternorrhyncha</taxon>
        <taxon>Psylloidea</taxon>
        <taxon>Psyllidae</taxon>
        <taxon>Diaphorininae</taxon>
        <taxon>Diaphorina</taxon>
    </lineage>
</organism>
<accession>A0A3Q0J7G4</accession>
<evidence type="ECO:0000256" key="2">
    <source>
        <dbReference type="ARBA" id="ARBA00022801"/>
    </source>
</evidence>
<dbReference type="SUPFAM" id="SSF48403">
    <property type="entry name" value="Ankyrin repeat"/>
    <property type="match status" value="1"/>
</dbReference>
<dbReference type="PaxDb" id="121845-A0A3Q0J7G4"/>
<dbReference type="PROSITE" id="PS50088">
    <property type="entry name" value="ANK_REPEAT"/>
    <property type="match status" value="2"/>
</dbReference>
<sequence length="361" mass="39844">MHPIVYIISSMWVLGGHDINEIDKDENRLVIFIITYQTVKSFLEPPMNGVILQTYGSGNFPSNRADLLELLKSANERGVIIVNCSQCSRGTTSNIYETGKSLTDVGVITGYDMTPESALTKLSYVLSKSDWTLEKKKTIMLTNIRGELTSEKSTEGGYDLVGAVVRLLNLTTEKDKDDLRSVLFPAMLQSAVMTGDLKRMEEIKGYGADLSIKDADQRSALHIACCEGHTDIVKYLLLNGASVHEKDRVQLTVLTNIRGELTSEKSTEGGYDLVGAVVRLLNLTTEKDKDDLRSVLFPAMLQSAVMTGDLKRMEEIKGYGADLSIKDADQRSALHIACCEGHTDIVKYLLLNGASVHEKDR</sequence>
<dbReference type="FunFam" id="3.40.50.40:FF:000001">
    <property type="entry name" value="L-asparaginase 1"/>
    <property type="match status" value="1"/>
</dbReference>
<dbReference type="Gene3D" id="3.40.50.40">
    <property type="match status" value="1"/>
</dbReference>
<protein>
    <recommendedName>
        <fullName evidence="1">asparaginase</fullName>
        <ecNumber evidence="1">3.5.1.1</ecNumber>
    </recommendedName>
</protein>
<name>A0A3Q0J7G4_DIACI</name>
<dbReference type="PANTHER" id="PTHR11707:SF28">
    <property type="entry name" value="60 KDA LYSOPHOSPHOLIPASE"/>
    <property type="match status" value="1"/>
</dbReference>
<dbReference type="Proteomes" id="UP000079169">
    <property type="component" value="Unplaced"/>
</dbReference>
<dbReference type="SMART" id="SM00248">
    <property type="entry name" value="ANK"/>
    <property type="match status" value="2"/>
</dbReference>
<dbReference type="InterPro" id="IPR040919">
    <property type="entry name" value="Asparaginase_C"/>
</dbReference>
<evidence type="ECO:0000259" key="4">
    <source>
        <dbReference type="Pfam" id="PF17763"/>
    </source>
</evidence>
<dbReference type="InterPro" id="IPR036770">
    <property type="entry name" value="Ankyrin_rpt-contain_sf"/>
</dbReference>
<feature type="repeat" description="ANK" evidence="3">
    <location>
        <begin position="216"/>
        <end position="248"/>
    </location>
</feature>
<dbReference type="GeneID" id="103516092"/>
<dbReference type="Gene3D" id="1.25.40.20">
    <property type="entry name" value="Ankyrin repeat-containing domain"/>
    <property type="match status" value="2"/>
</dbReference>
<evidence type="ECO:0000313" key="5">
    <source>
        <dbReference type="Proteomes" id="UP000079169"/>
    </source>
</evidence>
<dbReference type="Pfam" id="PF00023">
    <property type="entry name" value="Ank"/>
    <property type="match status" value="2"/>
</dbReference>
<dbReference type="PIRSF" id="PIRSF500176">
    <property type="entry name" value="L_ASNase"/>
    <property type="match status" value="1"/>
</dbReference>
<dbReference type="PROSITE" id="PS50297">
    <property type="entry name" value="ANK_REP_REGION"/>
    <property type="match status" value="2"/>
</dbReference>
<dbReference type="AlphaFoldDB" id="A0A3Q0J7G4"/>
<reference evidence="6" key="1">
    <citation type="submission" date="2025-08" db="UniProtKB">
        <authorList>
            <consortium name="RefSeq"/>
        </authorList>
    </citation>
    <scope>IDENTIFICATION</scope>
</reference>
<evidence type="ECO:0000313" key="6">
    <source>
        <dbReference type="RefSeq" id="XP_026684391.1"/>
    </source>
</evidence>
<gene>
    <name evidence="6" type="primary">LOC103516092</name>
</gene>
<dbReference type="SUPFAM" id="SSF53774">
    <property type="entry name" value="Glutaminase/Asparaginase"/>
    <property type="match status" value="1"/>
</dbReference>
<evidence type="ECO:0000256" key="1">
    <source>
        <dbReference type="ARBA" id="ARBA00012920"/>
    </source>
</evidence>
<dbReference type="InterPro" id="IPR027473">
    <property type="entry name" value="L-asparaginase_C"/>
</dbReference>